<name>A0A369JPF9_HYPMA</name>
<dbReference type="EMBL" id="LUEZ02000047">
    <property type="protein sequence ID" value="RDB23242.1"/>
    <property type="molecule type" value="Genomic_DNA"/>
</dbReference>
<organism evidence="1 2">
    <name type="scientific">Hypsizygus marmoreus</name>
    <name type="common">White beech mushroom</name>
    <name type="synonym">Agaricus marmoreus</name>
    <dbReference type="NCBI Taxonomy" id="39966"/>
    <lineage>
        <taxon>Eukaryota</taxon>
        <taxon>Fungi</taxon>
        <taxon>Dikarya</taxon>
        <taxon>Basidiomycota</taxon>
        <taxon>Agaricomycotina</taxon>
        <taxon>Agaricomycetes</taxon>
        <taxon>Agaricomycetidae</taxon>
        <taxon>Agaricales</taxon>
        <taxon>Tricholomatineae</taxon>
        <taxon>Lyophyllaceae</taxon>
        <taxon>Hypsizygus</taxon>
    </lineage>
</organism>
<dbReference type="OrthoDB" id="3061774at2759"/>
<dbReference type="AlphaFoldDB" id="A0A369JPF9"/>
<protein>
    <submittedName>
        <fullName evidence="1">Uncharacterized protein</fullName>
    </submittedName>
</protein>
<evidence type="ECO:0000313" key="2">
    <source>
        <dbReference type="Proteomes" id="UP000076154"/>
    </source>
</evidence>
<keyword evidence="2" id="KW-1185">Reference proteome</keyword>
<reference evidence="1" key="1">
    <citation type="submission" date="2018-04" db="EMBL/GenBank/DDBJ databases">
        <title>Whole genome sequencing of Hypsizygus marmoreus.</title>
        <authorList>
            <person name="Choi I.-G."/>
            <person name="Min B."/>
            <person name="Kim J.-G."/>
            <person name="Kim S."/>
            <person name="Oh Y.-L."/>
            <person name="Kong W.-S."/>
            <person name="Park H."/>
            <person name="Jeong J."/>
            <person name="Song E.-S."/>
        </authorList>
    </citation>
    <scope>NUCLEOTIDE SEQUENCE [LARGE SCALE GENOMIC DNA]</scope>
    <source>
        <strain evidence="1">51987-8</strain>
    </source>
</reference>
<proteinExistence type="predicted"/>
<comment type="caution">
    <text evidence="1">The sequence shown here is derived from an EMBL/GenBank/DDBJ whole genome shotgun (WGS) entry which is preliminary data.</text>
</comment>
<gene>
    <name evidence="1" type="ORF">Hypma_009687</name>
</gene>
<evidence type="ECO:0000313" key="1">
    <source>
        <dbReference type="EMBL" id="RDB23242.1"/>
    </source>
</evidence>
<dbReference type="InParanoid" id="A0A369JPF9"/>
<sequence>MSTISTANIDPHIMNGDLHLMFTAQRVNNQHPRLMTAFDHQHLGRRSLGQRRAVYIGKACLMSHLVPLLFYDIPRGRTPSVDDMHVENWLDSLRTLPPWVDLESHRTKLTFVYYQGRLLLLKNPYVIYHASNTDYPGQRNRRVSDLIGQDTVEWEGNMIVVKLNSEEEVVDLEDQDIPFVERLCYSRGGPSIVNESDDIHGVDQNHTKHEKSKDNITSRPLHGYVISMTVIITLACVKGEGQPVSVSITIIMKILGDASTYAACPVSIPFSALETPYTNPRLHRGSQTFPSGSAVSRAFAIDEVSVAILGHGSPSTLASFRSVNKDSNGAVQSMLTTHVLSAVTGFFEIAELPELWAAMKQTNSVIGGSVALTVITPLNVTPNNINLYCPAGETTTWIELLVRLGYAEEEKCPITHNCVQSAISHTRWKRSINGCSTTVLLTESSMPSVMPLVLSAKSTTSMSMITPTFLYSMYSRLTSLKRAVSGAYSPDDEGAKKHEKWGINLKRSSEEMDITCGLACPAARRTWPGDSGIGRLRWASREDEEGTSEKYDRPYAWRLGNQCKSYHCGA</sequence>
<accession>A0A369JPF9</accession>
<dbReference type="Proteomes" id="UP000076154">
    <property type="component" value="Unassembled WGS sequence"/>
</dbReference>